<evidence type="ECO:0000256" key="1">
    <source>
        <dbReference type="SAM" id="MobiDB-lite"/>
    </source>
</evidence>
<accession>A0A0A8YYH3</accession>
<protein>
    <submittedName>
        <fullName evidence="2">AtCASP</fullName>
    </submittedName>
</protein>
<name>A0A0A8YYH3_ARUDO</name>
<reference evidence="2" key="1">
    <citation type="submission" date="2014-09" db="EMBL/GenBank/DDBJ databases">
        <authorList>
            <person name="Magalhaes I.L.F."/>
            <person name="Oliveira U."/>
            <person name="Santos F.R."/>
            <person name="Vidigal T.H.D.A."/>
            <person name="Brescovit A.D."/>
            <person name="Santos A.J."/>
        </authorList>
    </citation>
    <scope>NUCLEOTIDE SEQUENCE</scope>
    <source>
        <tissue evidence="2">Shoot tissue taken approximately 20 cm above the soil surface</tissue>
    </source>
</reference>
<evidence type="ECO:0000313" key="2">
    <source>
        <dbReference type="EMBL" id="JAD30488.1"/>
    </source>
</evidence>
<organism evidence="2">
    <name type="scientific">Arundo donax</name>
    <name type="common">Giant reed</name>
    <name type="synonym">Donax arundinaceus</name>
    <dbReference type="NCBI Taxonomy" id="35708"/>
    <lineage>
        <taxon>Eukaryota</taxon>
        <taxon>Viridiplantae</taxon>
        <taxon>Streptophyta</taxon>
        <taxon>Embryophyta</taxon>
        <taxon>Tracheophyta</taxon>
        <taxon>Spermatophyta</taxon>
        <taxon>Magnoliopsida</taxon>
        <taxon>Liliopsida</taxon>
        <taxon>Poales</taxon>
        <taxon>Poaceae</taxon>
        <taxon>PACMAD clade</taxon>
        <taxon>Arundinoideae</taxon>
        <taxon>Arundineae</taxon>
        <taxon>Arundo</taxon>
    </lineage>
</organism>
<proteinExistence type="predicted"/>
<feature type="region of interest" description="Disordered" evidence="1">
    <location>
        <begin position="1"/>
        <end position="21"/>
    </location>
</feature>
<sequence length="21" mass="2041">MGAGGRGIWTPGSGRAGGIPW</sequence>
<dbReference type="EMBL" id="GBRH01267407">
    <property type="protein sequence ID" value="JAD30488.1"/>
    <property type="molecule type" value="Transcribed_RNA"/>
</dbReference>
<reference evidence="2" key="2">
    <citation type="journal article" date="2015" name="Data Brief">
        <title>Shoot transcriptome of the giant reed, Arundo donax.</title>
        <authorList>
            <person name="Barrero R.A."/>
            <person name="Guerrero F.D."/>
            <person name="Moolhuijzen P."/>
            <person name="Goolsby J.A."/>
            <person name="Tidwell J."/>
            <person name="Bellgard S.E."/>
            <person name="Bellgard M.I."/>
        </authorList>
    </citation>
    <scope>NUCLEOTIDE SEQUENCE</scope>
    <source>
        <tissue evidence="2">Shoot tissue taken approximately 20 cm above the soil surface</tissue>
    </source>
</reference>
<dbReference type="AlphaFoldDB" id="A0A0A8YYH3"/>